<evidence type="ECO:0000313" key="1">
    <source>
        <dbReference type="EMBL" id="QBQ96297.1"/>
    </source>
</evidence>
<dbReference type="Pfam" id="PF13148">
    <property type="entry name" value="DUF3987"/>
    <property type="match status" value="1"/>
</dbReference>
<dbReference type="Proteomes" id="UP000295727">
    <property type="component" value="Chromosome 1"/>
</dbReference>
<accession>A0A4P7CN14</accession>
<dbReference type="OrthoDB" id="784829at2"/>
<keyword evidence="2" id="KW-1185">Reference proteome</keyword>
<sequence>MGKAPGMGNGSCGDEREGMARASGIEGGIVTVTDYLKAFDFKAAAAANEAAKKRAEVDAARDAFYQRGPGHAETGNGWAKPEPLPDSLKPVEPFDMALLPGSLQPWAQDIANRVQCPPDFIGATIIGALGIVIGRRVGVRPKLRDDWTEYGNQWVKLVGRPGVLKSPAMNAVLAPVKRIDLEASQRFENELALHESEAKVRKMRQDAAEKKAMATLKKNPDAVVNLHEAEALEPPKLTRYLVNDATVEKLGEICADNPQGVGVFRDELVSLLKGLDRDGQESARGFYLTGWNGNDGYVVDRIMRGHQRIEAVCLSLIGSTQPGRLSEYLRSAVAGGAADDGLVQRFGVLVWPDVPRQTWENVDCWPDAEAKHTAHAVFQRLIDADPVETWLAEVPTGPNGEPDGNPPFLRLGDEAASMFVEWRTELENELRAGDLHPAMESHLAKYRKLIPSLALIFHLADGGAGPIAVEPMARALAWSVYLRSHAERAYGSVLLAEMEGAKALLKRIKAGDIGDAFAARDVYHAKHWARLENAESVGKAISVLIEFGYLLPETLDTGGRRKTVYRINPEVLP</sequence>
<proteinExistence type="predicted"/>
<reference evidence="1 2" key="1">
    <citation type="submission" date="2019-03" db="EMBL/GenBank/DDBJ databases">
        <title>Paraburkholderia sp. 7MH5, isolated from subtropical forest soil.</title>
        <authorList>
            <person name="Gao Z.-H."/>
            <person name="Qiu L.-H."/>
        </authorList>
    </citation>
    <scope>NUCLEOTIDE SEQUENCE [LARGE SCALE GENOMIC DNA]</scope>
    <source>
        <strain evidence="1 2">7MH5</strain>
    </source>
</reference>
<dbReference type="EMBL" id="CP038148">
    <property type="protein sequence ID" value="QBQ96297.1"/>
    <property type="molecule type" value="Genomic_DNA"/>
</dbReference>
<dbReference type="AlphaFoldDB" id="A0A4P7CN14"/>
<protein>
    <submittedName>
        <fullName evidence="1">DUF3987 domain-containing protein</fullName>
    </submittedName>
</protein>
<dbReference type="InterPro" id="IPR025048">
    <property type="entry name" value="DUF3987"/>
</dbReference>
<name>A0A4P7CN14_9BURK</name>
<dbReference type="KEGG" id="ppai:E1956_03325"/>
<gene>
    <name evidence="1" type="ORF">E1956_03325</name>
</gene>
<evidence type="ECO:0000313" key="2">
    <source>
        <dbReference type="Proteomes" id="UP000295727"/>
    </source>
</evidence>
<organism evidence="1 2">
    <name type="scientific">Paraburkholderia pallida</name>
    <dbReference type="NCBI Taxonomy" id="2547399"/>
    <lineage>
        <taxon>Bacteria</taxon>
        <taxon>Pseudomonadati</taxon>
        <taxon>Pseudomonadota</taxon>
        <taxon>Betaproteobacteria</taxon>
        <taxon>Burkholderiales</taxon>
        <taxon>Burkholderiaceae</taxon>
        <taxon>Paraburkholderia</taxon>
    </lineage>
</organism>